<gene>
    <name evidence="1" type="ORF">Forpe1208_v006743</name>
</gene>
<sequence>MKQPIPRDLEIPIKIIEEGLLKAHGIAGPDDGSTAFKYEICLYELRDEEHGILADGRRLIEKTEQEVREYRVGYRKLMVLDLAFDMRDYWSDENVRERMNERSERAKRSAL</sequence>
<dbReference type="AlphaFoldDB" id="A0A8J5P011"/>
<comment type="caution">
    <text evidence="1">The sequence shown here is derived from an EMBL/GenBank/DDBJ whole genome shotgun (WGS) entry which is preliminary data.</text>
</comment>
<protein>
    <submittedName>
        <fullName evidence="1">Uncharacterized protein</fullName>
    </submittedName>
</protein>
<evidence type="ECO:0000313" key="1">
    <source>
        <dbReference type="EMBL" id="KAG7415766.1"/>
    </source>
</evidence>
<reference evidence="1" key="1">
    <citation type="submission" date="2021-04" db="EMBL/GenBank/DDBJ databases">
        <title>First draft genome resource for Brassicaceae pathogens Fusarium oxysporum f. sp. raphani and Fusarium oxysporum f. sp. rapae.</title>
        <authorList>
            <person name="Asai S."/>
        </authorList>
    </citation>
    <scope>NUCLEOTIDE SEQUENCE</scope>
    <source>
        <strain evidence="1">Tf1208</strain>
    </source>
</reference>
<dbReference type="EMBL" id="JAELUQ010000004">
    <property type="protein sequence ID" value="KAG7415766.1"/>
    <property type="molecule type" value="Genomic_DNA"/>
</dbReference>
<name>A0A8J5P011_FUSOX</name>
<dbReference type="Proteomes" id="UP000694050">
    <property type="component" value="Unassembled WGS sequence"/>
</dbReference>
<evidence type="ECO:0000313" key="2">
    <source>
        <dbReference type="Proteomes" id="UP000694050"/>
    </source>
</evidence>
<accession>A0A8J5P011</accession>
<organism evidence="1 2">
    <name type="scientific">Fusarium oxysporum f. sp. rapae</name>
    <dbReference type="NCBI Taxonomy" id="485398"/>
    <lineage>
        <taxon>Eukaryota</taxon>
        <taxon>Fungi</taxon>
        <taxon>Dikarya</taxon>
        <taxon>Ascomycota</taxon>
        <taxon>Pezizomycotina</taxon>
        <taxon>Sordariomycetes</taxon>
        <taxon>Hypocreomycetidae</taxon>
        <taxon>Hypocreales</taxon>
        <taxon>Nectriaceae</taxon>
        <taxon>Fusarium</taxon>
        <taxon>Fusarium oxysporum species complex</taxon>
    </lineage>
</organism>
<proteinExistence type="predicted"/>